<dbReference type="Pfam" id="PF00059">
    <property type="entry name" value="Lectin_C"/>
    <property type="match status" value="1"/>
</dbReference>
<dbReference type="InterPro" id="IPR018378">
    <property type="entry name" value="C-type_lectin_CS"/>
</dbReference>
<dbReference type="Ensembl" id="ENSSORT00005002209.1">
    <property type="protein sequence ID" value="ENSSORP00005002152.1"/>
    <property type="gene ID" value="ENSSORG00005001305.1"/>
</dbReference>
<dbReference type="PROSITE" id="PS50041">
    <property type="entry name" value="C_TYPE_LECTIN_2"/>
    <property type="match status" value="1"/>
</dbReference>
<dbReference type="InterPro" id="IPR050111">
    <property type="entry name" value="C-type_lectin/snaclec_domain"/>
</dbReference>
<proteinExistence type="predicted"/>
<evidence type="ECO:0000256" key="2">
    <source>
        <dbReference type="SAM" id="SignalP"/>
    </source>
</evidence>
<dbReference type="PANTHER" id="PTHR22803">
    <property type="entry name" value="MANNOSE, PHOSPHOLIPASE, LECTIN RECEPTOR RELATED"/>
    <property type="match status" value="1"/>
</dbReference>
<evidence type="ECO:0000259" key="3">
    <source>
        <dbReference type="PROSITE" id="PS50041"/>
    </source>
</evidence>
<dbReference type="PROSITE" id="PS00615">
    <property type="entry name" value="C_TYPE_LECTIN_1"/>
    <property type="match status" value="1"/>
</dbReference>
<dbReference type="SMART" id="SM00034">
    <property type="entry name" value="CLECT"/>
    <property type="match status" value="1"/>
</dbReference>
<name>A0A672Y6D3_9TELE</name>
<keyword evidence="2" id="KW-0732">Signal</keyword>
<dbReference type="InterPro" id="IPR016187">
    <property type="entry name" value="CTDL_fold"/>
</dbReference>
<dbReference type="AlphaFoldDB" id="A0A672Y6D3"/>
<feature type="domain" description="C-type lectin" evidence="3">
    <location>
        <begin position="37"/>
        <end position="155"/>
    </location>
</feature>
<feature type="chain" id="PRO_5025346428" description="C-type lectin domain-containing protein" evidence="2">
    <location>
        <begin position="22"/>
        <end position="161"/>
    </location>
</feature>
<reference evidence="4" key="3">
    <citation type="submission" date="2025-09" db="UniProtKB">
        <authorList>
            <consortium name="Ensembl"/>
        </authorList>
    </citation>
    <scope>IDENTIFICATION</scope>
</reference>
<evidence type="ECO:0000256" key="1">
    <source>
        <dbReference type="ARBA" id="ARBA00023157"/>
    </source>
</evidence>
<keyword evidence="5" id="KW-1185">Reference proteome</keyword>
<dbReference type="InterPro" id="IPR016186">
    <property type="entry name" value="C-type_lectin-like/link_sf"/>
</dbReference>
<sequence length="161" mass="18309">MLLFIFLTVLALGATSPSGDGEVKLQRGNCPQFWFSFDGRCYKYVATHATWADAELYCVSQRANLVSIHSHEHDFIQTLIQNFDHAQGWTWIGLSDIHKEGTWMWSDGCPVDFVLWENGQPDNAHEIEHCVHKNFGESLKWNDDACSETFPSVCATRILCP</sequence>
<feature type="signal peptide" evidence="2">
    <location>
        <begin position="1"/>
        <end position="21"/>
    </location>
</feature>
<dbReference type="Proteomes" id="UP000472271">
    <property type="component" value="Chromosome 11"/>
</dbReference>
<reference evidence="4" key="2">
    <citation type="submission" date="2025-08" db="UniProtKB">
        <authorList>
            <consortium name="Ensembl"/>
        </authorList>
    </citation>
    <scope>IDENTIFICATION</scope>
</reference>
<evidence type="ECO:0000313" key="5">
    <source>
        <dbReference type="Proteomes" id="UP000472271"/>
    </source>
</evidence>
<protein>
    <recommendedName>
        <fullName evidence="3">C-type lectin domain-containing protein</fullName>
    </recommendedName>
</protein>
<dbReference type="SUPFAM" id="SSF56436">
    <property type="entry name" value="C-type lectin-like"/>
    <property type="match status" value="1"/>
</dbReference>
<reference evidence="4" key="1">
    <citation type="submission" date="2019-06" db="EMBL/GenBank/DDBJ databases">
        <authorList>
            <consortium name="Wellcome Sanger Institute Data Sharing"/>
        </authorList>
    </citation>
    <scope>NUCLEOTIDE SEQUENCE [LARGE SCALE GENOMIC DNA]</scope>
</reference>
<dbReference type="Gene3D" id="3.10.100.10">
    <property type="entry name" value="Mannose-Binding Protein A, subunit A"/>
    <property type="match status" value="1"/>
</dbReference>
<dbReference type="InterPro" id="IPR001304">
    <property type="entry name" value="C-type_lectin-like"/>
</dbReference>
<dbReference type="InParanoid" id="A0A672Y6D3"/>
<dbReference type="PRINTS" id="PR01504">
    <property type="entry name" value="PNCREATITSAP"/>
</dbReference>
<evidence type="ECO:0000313" key="4">
    <source>
        <dbReference type="Ensembl" id="ENSSORP00005002152.1"/>
    </source>
</evidence>
<organism evidence="4 5">
    <name type="scientific">Sphaeramia orbicularis</name>
    <name type="common">orbiculate cardinalfish</name>
    <dbReference type="NCBI Taxonomy" id="375764"/>
    <lineage>
        <taxon>Eukaryota</taxon>
        <taxon>Metazoa</taxon>
        <taxon>Chordata</taxon>
        <taxon>Craniata</taxon>
        <taxon>Vertebrata</taxon>
        <taxon>Euteleostomi</taxon>
        <taxon>Actinopterygii</taxon>
        <taxon>Neopterygii</taxon>
        <taxon>Teleostei</taxon>
        <taxon>Neoteleostei</taxon>
        <taxon>Acanthomorphata</taxon>
        <taxon>Gobiaria</taxon>
        <taxon>Kurtiformes</taxon>
        <taxon>Apogonoidei</taxon>
        <taxon>Apogonidae</taxon>
        <taxon>Apogoninae</taxon>
        <taxon>Sphaeramia</taxon>
    </lineage>
</organism>
<keyword evidence="1" id="KW-1015">Disulfide bond</keyword>
<accession>A0A672Y6D3</accession>